<name>A0A840A4I6_9CAUL</name>
<keyword evidence="3" id="KW-1185">Reference proteome</keyword>
<protein>
    <submittedName>
        <fullName evidence="2">Uncharacterized protein</fullName>
    </submittedName>
</protein>
<keyword evidence="1" id="KW-0472">Membrane</keyword>
<organism evidence="2 3">
    <name type="scientific">Phenylobacterium haematophilum</name>
    <dbReference type="NCBI Taxonomy" id="98513"/>
    <lineage>
        <taxon>Bacteria</taxon>
        <taxon>Pseudomonadati</taxon>
        <taxon>Pseudomonadota</taxon>
        <taxon>Alphaproteobacteria</taxon>
        <taxon>Caulobacterales</taxon>
        <taxon>Caulobacteraceae</taxon>
        <taxon>Phenylobacterium</taxon>
    </lineage>
</organism>
<proteinExistence type="predicted"/>
<feature type="transmembrane region" description="Helical" evidence="1">
    <location>
        <begin position="85"/>
        <end position="109"/>
    </location>
</feature>
<evidence type="ECO:0000313" key="3">
    <source>
        <dbReference type="Proteomes" id="UP000530564"/>
    </source>
</evidence>
<dbReference type="EMBL" id="JACIDK010000004">
    <property type="protein sequence ID" value="MBB3892400.1"/>
    <property type="molecule type" value="Genomic_DNA"/>
</dbReference>
<keyword evidence="1" id="KW-0812">Transmembrane</keyword>
<gene>
    <name evidence="2" type="ORF">GGQ61_003133</name>
</gene>
<evidence type="ECO:0000256" key="1">
    <source>
        <dbReference type="SAM" id="Phobius"/>
    </source>
</evidence>
<dbReference type="Proteomes" id="UP000530564">
    <property type="component" value="Unassembled WGS sequence"/>
</dbReference>
<dbReference type="RefSeq" id="WP_183774567.1">
    <property type="nucleotide sequence ID" value="NZ_JACIDK010000004.1"/>
</dbReference>
<sequence length="141" mass="14690">MTHERFEILAQAYGGDIARWPAPERDAAAMLMAAEPEFARVVLGDAGKLDSALDLWAPIAVSPALRDCVIASAPAPRRRWGLRAWFLRAGVGAGLAAACAAGLVVGVMLSDLTQAPASEDTVSVAVSNYDDLSGLVTLEGV</sequence>
<accession>A0A840A4I6</accession>
<reference evidence="2 3" key="1">
    <citation type="submission" date="2020-08" db="EMBL/GenBank/DDBJ databases">
        <title>Genomic Encyclopedia of Type Strains, Phase IV (KMG-IV): sequencing the most valuable type-strain genomes for metagenomic binning, comparative biology and taxonomic classification.</title>
        <authorList>
            <person name="Goeker M."/>
        </authorList>
    </citation>
    <scope>NUCLEOTIDE SEQUENCE [LARGE SCALE GENOMIC DNA]</scope>
    <source>
        <strain evidence="2 3">DSM 21793</strain>
    </source>
</reference>
<dbReference type="AlphaFoldDB" id="A0A840A4I6"/>
<comment type="caution">
    <text evidence="2">The sequence shown here is derived from an EMBL/GenBank/DDBJ whole genome shotgun (WGS) entry which is preliminary data.</text>
</comment>
<evidence type="ECO:0000313" key="2">
    <source>
        <dbReference type="EMBL" id="MBB3892400.1"/>
    </source>
</evidence>
<keyword evidence="1" id="KW-1133">Transmembrane helix</keyword>